<dbReference type="AlphaFoldDB" id="A0A5P2WA14"/>
<dbReference type="OrthoDB" id="4193483at2"/>
<dbReference type="EMBL" id="CP023747">
    <property type="protein sequence ID" value="QEV41671.1"/>
    <property type="molecule type" value="Genomic_DNA"/>
</dbReference>
<dbReference type="Proteomes" id="UP000325763">
    <property type="component" value="Chromosome"/>
</dbReference>
<organism evidence="1 2">
    <name type="scientific">Streptomyces nodosus</name>
    <dbReference type="NCBI Taxonomy" id="40318"/>
    <lineage>
        <taxon>Bacteria</taxon>
        <taxon>Bacillati</taxon>
        <taxon>Actinomycetota</taxon>
        <taxon>Actinomycetes</taxon>
        <taxon>Kitasatosporales</taxon>
        <taxon>Streptomycetaceae</taxon>
        <taxon>Streptomyces</taxon>
    </lineage>
</organism>
<protein>
    <submittedName>
        <fullName evidence="1">Uncharacterized protein</fullName>
    </submittedName>
</protein>
<sequence>MSRRHEKAAARAFEAAQAAERARRLRRTTWWHRVWGTAAALLGVAAVTATAVLLASVPGALEDVRAYRAARPCPSPVAPAADCLRTVPATVRGRTIQERQRNPRYMLFLDGPRGVPAELEMDGPDPLLSKLHKGDTVTLTRWRGYTTAVSEGGVTQESADTPDGEPEALTALALALLAVGLFGMYAGAVAARHASRHAREGLPVRIESLGIATFWAAVAALPAVMVGDHTGPVGVVVSWLALLLLILLIVLRVERKSRGRHSRPYVRARRNHG</sequence>
<accession>A0A5P2WA14</accession>
<evidence type="ECO:0000313" key="1">
    <source>
        <dbReference type="EMBL" id="QEV41671.1"/>
    </source>
</evidence>
<evidence type="ECO:0000313" key="2">
    <source>
        <dbReference type="Proteomes" id="UP000325763"/>
    </source>
</evidence>
<gene>
    <name evidence="1" type="ORF">CP978_26725</name>
</gene>
<proteinExistence type="predicted"/>
<dbReference type="RefSeq" id="WP_052454300.1">
    <property type="nucleotide sequence ID" value="NZ_CP009313.1"/>
</dbReference>
<dbReference type="KEGG" id="snq:CP978_26725"/>
<reference evidence="1 2" key="1">
    <citation type="submission" date="2017-09" db="EMBL/GenBank/DDBJ databases">
        <title>Streptomyces genome completion.</title>
        <authorList>
            <person name="Lee N."/>
            <person name="Cho B.-K."/>
        </authorList>
    </citation>
    <scope>NUCLEOTIDE SEQUENCE [LARGE SCALE GENOMIC DNA]</scope>
    <source>
        <strain evidence="1 2">ATCC 14899</strain>
    </source>
</reference>
<name>A0A5P2WA14_9ACTN</name>